<dbReference type="InterPro" id="IPR050362">
    <property type="entry name" value="Cation-dep_OMT"/>
</dbReference>
<keyword evidence="7" id="KW-1185">Reference proteome</keyword>
<dbReference type="PANTHER" id="PTHR10509:SF34">
    <property type="entry name" value="TAPETUM-SPECIFIC METHYLTRANSFERASE 1"/>
    <property type="match status" value="1"/>
</dbReference>
<evidence type="ECO:0000313" key="6">
    <source>
        <dbReference type="EMBL" id="KAF9622123.1"/>
    </source>
</evidence>
<dbReference type="GO" id="GO:0008171">
    <property type="term" value="F:O-methyltransferase activity"/>
    <property type="evidence" value="ECO:0007669"/>
    <property type="project" value="InterPro"/>
</dbReference>
<dbReference type="Gene3D" id="3.40.50.150">
    <property type="entry name" value="Vaccinia Virus protein VP39"/>
    <property type="match status" value="1"/>
</dbReference>
<proteinExistence type="inferred from homology"/>
<dbReference type="OrthoDB" id="10251242at2759"/>
<protein>
    <recommendedName>
        <fullName evidence="8">Caffeoyl-CoA O-methyltransferase</fullName>
    </recommendedName>
</protein>
<dbReference type="SUPFAM" id="SSF53335">
    <property type="entry name" value="S-adenosyl-L-methionine-dependent methyltransferases"/>
    <property type="match status" value="1"/>
</dbReference>
<keyword evidence="4" id="KW-0479">Metal-binding</keyword>
<organism evidence="6 7">
    <name type="scientific">Coptis chinensis</name>
    <dbReference type="NCBI Taxonomy" id="261450"/>
    <lineage>
        <taxon>Eukaryota</taxon>
        <taxon>Viridiplantae</taxon>
        <taxon>Streptophyta</taxon>
        <taxon>Embryophyta</taxon>
        <taxon>Tracheophyta</taxon>
        <taxon>Spermatophyta</taxon>
        <taxon>Magnoliopsida</taxon>
        <taxon>Ranunculales</taxon>
        <taxon>Ranunculaceae</taxon>
        <taxon>Coptidoideae</taxon>
        <taxon>Coptis</taxon>
    </lineage>
</organism>
<dbReference type="GO" id="GO:0046872">
    <property type="term" value="F:metal ion binding"/>
    <property type="evidence" value="ECO:0007669"/>
    <property type="project" value="UniProtKB-KW"/>
</dbReference>
<evidence type="ECO:0008006" key="8">
    <source>
        <dbReference type="Google" id="ProtNLM"/>
    </source>
</evidence>
<dbReference type="InterPro" id="IPR029063">
    <property type="entry name" value="SAM-dependent_MTases_sf"/>
</dbReference>
<sequence length="708" mass="80495">MKSVGDSRYNLVKTSISKRPCTIPKDANDGTPSLNSLKTEDIKWKCDWLLCHRDIYLHIPGRQSIVLVGLHGSTPYVPLRVLCQFGCVPFNPTTADLENDRVDFTSYSIKKEIIYVKTWDQSRQSVFSFLQNNTSTISEVNHLAPKRSREFDGDQENPNNKMSTCPVLLVLFSFRVFMFLGDIFDKQIALEGFPVALHQIDRFFGRFYSRRNRHTNLPTTTRPRLHNRRPRNSFAHISAYIRRLVYLPEIAYPPTRRRTIISRRTSSRIMTAVASQPECSMHIHRRPDHPESSISNHMVRNYAEISSARERVDDLDENCPLIDWVRMVGIPAPTSMVRETISDLPENVPGIQRVDNLPYPTETSRGYDRVGSQVDKSLQLDNNARLSVMELGQPATIQGVVEIFVNVVSVTEEDHRIHHYQIPLDNCFAHLLICLKVWLDTCHASIGLLVAWLGNSAECDRLVEHGQRRSLEEHPQKRSSTAGYSFVDLQYILETSVYPREHKQLKEIRDITVERYGEVAVMEVPGDEGQLLSMLLKLMNAKRTIEIGVFTGYSLLATALALPEDGKIIAIDMNREAYEIGLPSIKKAGVEHKIKFIQSDAITALDQMLINGENEANFDFAFVDADKINYLNYHEKLLKLVKVGGVIGYDNTLWSGSVALKEGDEIPEFLKASIEPTKKLNNYLASDPRIELSHVSIGDGLALCRRLY</sequence>
<evidence type="ECO:0000256" key="4">
    <source>
        <dbReference type="ARBA" id="ARBA00022723"/>
    </source>
</evidence>
<dbReference type="GO" id="GO:0008757">
    <property type="term" value="F:S-adenosylmethionine-dependent methyltransferase activity"/>
    <property type="evidence" value="ECO:0007669"/>
    <property type="project" value="TreeGrafter"/>
</dbReference>
<dbReference type="GO" id="GO:0032259">
    <property type="term" value="P:methylation"/>
    <property type="evidence" value="ECO:0007669"/>
    <property type="project" value="UniProtKB-KW"/>
</dbReference>
<keyword evidence="3" id="KW-0949">S-adenosyl-L-methionine</keyword>
<dbReference type="Proteomes" id="UP000631114">
    <property type="component" value="Unassembled WGS sequence"/>
</dbReference>
<comment type="caution">
    <text evidence="6">The sequence shown here is derived from an EMBL/GenBank/DDBJ whole genome shotgun (WGS) entry which is preliminary data.</text>
</comment>
<dbReference type="InterPro" id="IPR002935">
    <property type="entry name" value="SAM_O-MeTrfase"/>
</dbReference>
<name>A0A835IV22_9MAGN</name>
<evidence type="ECO:0000256" key="1">
    <source>
        <dbReference type="ARBA" id="ARBA00022603"/>
    </source>
</evidence>
<evidence type="ECO:0000256" key="3">
    <source>
        <dbReference type="ARBA" id="ARBA00022691"/>
    </source>
</evidence>
<evidence type="ECO:0000313" key="7">
    <source>
        <dbReference type="Proteomes" id="UP000631114"/>
    </source>
</evidence>
<dbReference type="CDD" id="cd02440">
    <property type="entry name" value="AdoMet_MTases"/>
    <property type="match status" value="1"/>
</dbReference>
<dbReference type="PROSITE" id="PS51682">
    <property type="entry name" value="SAM_OMT_I"/>
    <property type="match status" value="1"/>
</dbReference>
<comment type="similarity">
    <text evidence="5">Belongs to the class I-like SAM-binding methyltransferase superfamily. Cation-dependent O-methyltransferase family.</text>
</comment>
<gene>
    <name evidence="6" type="ORF">IFM89_029407</name>
</gene>
<evidence type="ECO:0000256" key="5">
    <source>
        <dbReference type="ARBA" id="ARBA00023453"/>
    </source>
</evidence>
<keyword evidence="2" id="KW-0808">Transferase</keyword>
<dbReference type="PANTHER" id="PTHR10509">
    <property type="entry name" value="O-METHYLTRANSFERASE-RELATED"/>
    <property type="match status" value="1"/>
</dbReference>
<keyword evidence="1" id="KW-0489">Methyltransferase</keyword>
<dbReference type="AlphaFoldDB" id="A0A835IV22"/>
<accession>A0A835IV22</accession>
<reference evidence="6 7" key="1">
    <citation type="submission" date="2020-10" db="EMBL/GenBank/DDBJ databases">
        <title>The Coptis chinensis genome and diversification of protoberbering-type alkaloids.</title>
        <authorList>
            <person name="Wang B."/>
            <person name="Shu S."/>
            <person name="Song C."/>
            <person name="Liu Y."/>
        </authorList>
    </citation>
    <scope>NUCLEOTIDE SEQUENCE [LARGE SCALE GENOMIC DNA]</scope>
    <source>
        <strain evidence="6">HL-2020</strain>
        <tissue evidence="6">Leaf</tissue>
    </source>
</reference>
<evidence type="ECO:0000256" key="2">
    <source>
        <dbReference type="ARBA" id="ARBA00022679"/>
    </source>
</evidence>
<dbReference type="EMBL" id="JADFTS010000002">
    <property type="protein sequence ID" value="KAF9622123.1"/>
    <property type="molecule type" value="Genomic_DNA"/>
</dbReference>
<dbReference type="Pfam" id="PF01596">
    <property type="entry name" value="Methyltransf_3"/>
    <property type="match status" value="1"/>
</dbReference>